<dbReference type="InterPro" id="IPR036291">
    <property type="entry name" value="NAD(P)-bd_dom_sf"/>
</dbReference>
<protein>
    <submittedName>
        <fullName evidence="3">TrkA N-terminal domain protein</fullName>
    </submittedName>
</protein>
<dbReference type="Proteomes" id="UP000321606">
    <property type="component" value="Chromosome"/>
</dbReference>
<accession>A0A510J8L4</accession>
<dbReference type="GO" id="GO:0006813">
    <property type="term" value="P:potassium ion transport"/>
    <property type="evidence" value="ECO:0007669"/>
    <property type="project" value="InterPro"/>
</dbReference>
<dbReference type="SUPFAM" id="SSF116726">
    <property type="entry name" value="TrkA C-terminal domain-like"/>
    <property type="match status" value="1"/>
</dbReference>
<dbReference type="Pfam" id="PF02080">
    <property type="entry name" value="TrkA_C"/>
    <property type="match status" value="1"/>
</dbReference>
<dbReference type="EMBL" id="AP019822">
    <property type="protein sequence ID" value="BBM35608.1"/>
    <property type="molecule type" value="Genomic_DNA"/>
</dbReference>
<dbReference type="GO" id="GO:0008324">
    <property type="term" value="F:monoatomic cation transmembrane transporter activity"/>
    <property type="evidence" value="ECO:0007669"/>
    <property type="project" value="InterPro"/>
</dbReference>
<dbReference type="Gene3D" id="3.40.50.720">
    <property type="entry name" value="NAD(P)-binding Rossmann-like Domain"/>
    <property type="match status" value="1"/>
</dbReference>
<evidence type="ECO:0000259" key="1">
    <source>
        <dbReference type="PROSITE" id="PS51201"/>
    </source>
</evidence>
<dbReference type="PANTHER" id="PTHR43833">
    <property type="entry name" value="POTASSIUM CHANNEL PROTEIN 2-RELATED-RELATED"/>
    <property type="match status" value="1"/>
</dbReference>
<organism evidence="3 4">
    <name type="scientific">Pseudoleptotrichia goodfellowii</name>
    <dbReference type="NCBI Taxonomy" id="157692"/>
    <lineage>
        <taxon>Bacteria</taxon>
        <taxon>Fusobacteriati</taxon>
        <taxon>Fusobacteriota</taxon>
        <taxon>Fusobacteriia</taxon>
        <taxon>Fusobacteriales</taxon>
        <taxon>Leptotrichiaceae</taxon>
        <taxon>Pseudoleptotrichia</taxon>
    </lineage>
</organism>
<dbReference type="OrthoDB" id="9776294at2"/>
<reference evidence="3 4" key="1">
    <citation type="submission" date="2019-07" db="EMBL/GenBank/DDBJ databases">
        <title>Complete Genome Sequence of Leptotrichia goodfellowii Strain JCM 16774.</title>
        <authorList>
            <person name="Watanabe S."/>
            <person name="Cui L."/>
        </authorList>
    </citation>
    <scope>NUCLEOTIDE SEQUENCE [LARGE SCALE GENOMIC DNA]</scope>
    <source>
        <strain evidence="3 4">JCM16774</strain>
    </source>
</reference>
<dbReference type="PROSITE" id="PS51201">
    <property type="entry name" value="RCK_N"/>
    <property type="match status" value="1"/>
</dbReference>
<dbReference type="AlphaFoldDB" id="A0A510J8L4"/>
<gene>
    <name evidence="3" type="ORF">JCM16774_0533</name>
</gene>
<evidence type="ECO:0000259" key="2">
    <source>
        <dbReference type="PROSITE" id="PS51202"/>
    </source>
</evidence>
<feature type="domain" description="RCK C-terminal" evidence="2">
    <location>
        <begin position="137"/>
        <end position="219"/>
    </location>
</feature>
<evidence type="ECO:0000313" key="4">
    <source>
        <dbReference type="Proteomes" id="UP000321606"/>
    </source>
</evidence>
<dbReference type="SUPFAM" id="SSF51735">
    <property type="entry name" value="NAD(P)-binding Rossmann-fold domains"/>
    <property type="match status" value="1"/>
</dbReference>
<dbReference type="Gene3D" id="3.30.70.1450">
    <property type="entry name" value="Regulator of K+ conductance, C-terminal domain"/>
    <property type="match status" value="1"/>
</dbReference>
<dbReference type="InterPro" id="IPR003148">
    <property type="entry name" value="RCK_N"/>
</dbReference>
<evidence type="ECO:0000313" key="3">
    <source>
        <dbReference type="EMBL" id="BBM35608.1"/>
    </source>
</evidence>
<dbReference type="InterPro" id="IPR050721">
    <property type="entry name" value="Trk_Ktr_HKT_K-transport"/>
</dbReference>
<dbReference type="InterPro" id="IPR006037">
    <property type="entry name" value="RCK_C"/>
</dbReference>
<dbReference type="Pfam" id="PF02254">
    <property type="entry name" value="TrkA_N"/>
    <property type="match status" value="1"/>
</dbReference>
<dbReference type="PANTHER" id="PTHR43833:SF7">
    <property type="entry name" value="KTR SYSTEM POTASSIUM UPTAKE PROTEIN C"/>
    <property type="match status" value="1"/>
</dbReference>
<dbReference type="InterPro" id="IPR036721">
    <property type="entry name" value="RCK_C_sf"/>
</dbReference>
<proteinExistence type="predicted"/>
<dbReference type="RefSeq" id="WP_026737139.1">
    <property type="nucleotide sequence ID" value="NZ_AP019822.1"/>
</dbReference>
<feature type="domain" description="RCK N-terminal" evidence="1">
    <location>
        <begin position="1"/>
        <end position="120"/>
    </location>
</feature>
<dbReference type="PROSITE" id="PS51202">
    <property type="entry name" value="RCK_C"/>
    <property type="match status" value="1"/>
</dbReference>
<dbReference type="KEGG" id="lgo:JCM16774_0533"/>
<dbReference type="STRING" id="714315.GCA_000516535_00535"/>
<name>A0A510J8L4_9FUSO</name>
<sequence>MEGYLIIGLGRFGKSIAKTLYNHNKTVLGLDIDEEIVQQVIDNEIISEAIVIDATNENELKKIIDDDFDTAFVCIGDNIQVSILVTLILKELGVKTVICKAKTKMQGKVLEKIGASSVVYPEEAMGEKIALNVLQSNITEYFKFSDKYGIFEFKAPKSFIRKNLMELDLRKKYGINIIVIKSENKEINFTPNPLTVIEENDTLFAMAEQEKMSFLSNII</sequence>